<protein>
    <submittedName>
        <fullName evidence="3">Protein kinase G-activating protein GlnX</fullName>
    </submittedName>
</protein>
<evidence type="ECO:0000313" key="3">
    <source>
        <dbReference type="EMBL" id="GAA1076842.1"/>
    </source>
</evidence>
<proteinExistence type="predicted"/>
<feature type="transmembrane region" description="Helical" evidence="2">
    <location>
        <begin position="484"/>
        <end position="503"/>
    </location>
</feature>
<comment type="caution">
    <text evidence="3">The sequence shown here is derived from an EMBL/GenBank/DDBJ whole genome shotgun (WGS) entry which is preliminary data.</text>
</comment>
<dbReference type="GO" id="GO:0016301">
    <property type="term" value="F:kinase activity"/>
    <property type="evidence" value="ECO:0007669"/>
    <property type="project" value="UniProtKB-KW"/>
</dbReference>
<feature type="transmembrane region" description="Helical" evidence="2">
    <location>
        <begin position="274"/>
        <end position="295"/>
    </location>
</feature>
<sequence length="511" mass="54193">MAPGALDTTTGTKGTGSPAMAGPGAAAGPPGSRAPLAVASATRRRVGRSSWTTPRLVRALTAACLVCVLGLGGAVASVLAGARDGIDAIGHRAAPQAVRAADLYFALSDMDAQAANLLLIGADPDYLALRRQTLDIYEQRRTEAGEDLQRAAEAAVGDPAGQRAVQIVIGELGRYEALVARTQLLEDQAQAPAGRPSAQALETYRQATDLLRQRLLPAADQVTAANATTVDRVYTEQRDDLAAGWWWILAAGLLALVALGALQRTLAVRFRRLVNPLLAAVTLLTAVALLTGLHLTGQADRHLVVAKSNAYDSVLALSRARATAYDMNADESRYLTDPARAAAYEQSFLDKTQAFARLDGAALDDYDRRLDAAARAHRTDHSDIPFGGYLGDELRNITFAGEQGASERVLETFRQYQLDDRRMRALRVQGRLKEAVTFNTGLAAGQSNADFAELGEALDAVLAVNRQAMDRAVAQADGELDGPAAAGGTALLAVLLALTVLGVRPRLREYR</sequence>
<evidence type="ECO:0000256" key="1">
    <source>
        <dbReference type="SAM" id="MobiDB-lite"/>
    </source>
</evidence>
<reference evidence="3 4" key="1">
    <citation type="journal article" date="2019" name="Int. J. Syst. Evol. Microbiol.">
        <title>The Global Catalogue of Microorganisms (GCM) 10K type strain sequencing project: providing services to taxonomists for standard genome sequencing and annotation.</title>
        <authorList>
            <consortium name="The Broad Institute Genomics Platform"/>
            <consortium name="The Broad Institute Genome Sequencing Center for Infectious Disease"/>
            <person name="Wu L."/>
            <person name="Ma J."/>
        </authorList>
    </citation>
    <scope>NUCLEOTIDE SEQUENCE [LARGE SCALE GENOMIC DNA]</scope>
    <source>
        <strain evidence="3 4">JCM 13002</strain>
    </source>
</reference>
<keyword evidence="2" id="KW-0812">Transmembrane</keyword>
<keyword evidence="2" id="KW-0472">Membrane</keyword>
<feature type="region of interest" description="Disordered" evidence="1">
    <location>
        <begin position="1"/>
        <end position="34"/>
    </location>
</feature>
<accession>A0ABN1TDS8</accession>
<keyword evidence="4" id="KW-1185">Reference proteome</keyword>
<keyword evidence="3" id="KW-0808">Transferase</keyword>
<feature type="compositionally biased region" description="Low complexity" evidence="1">
    <location>
        <begin position="16"/>
        <end position="34"/>
    </location>
</feature>
<dbReference type="Proteomes" id="UP001499987">
    <property type="component" value="Unassembled WGS sequence"/>
</dbReference>
<evidence type="ECO:0000313" key="4">
    <source>
        <dbReference type="Proteomes" id="UP001499987"/>
    </source>
</evidence>
<feature type="transmembrane region" description="Helical" evidence="2">
    <location>
        <begin position="244"/>
        <end position="262"/>
    </location>
</feature>
<dbReference type="EMBL" id="BAAALD010000011">
    <property type="protein sequence ID" value="GAA1076842.1"/>
    <property type="molecule type" value="Genomic_DNA"/>
</dbReference>
<keyword evidence="2" id="KW-1133">Transmembrane helix</keyword>
<keyword evidence="3" id="KW-0418">Kinase</keyword>
<organism evidence="3 4">
    <name type="scientific">Kitasatospora arboriphila</name>
    <dbReference type="NCBI Taxonomy" id="258052"/>
    <lineage>
        <taxon>Bacteria</taxon>
        <taxon>Bacillati</taxon>
        <taxon>Actinomycetota</taxon>
        <taxon>Actinomycetes</taxon>
        <taxon>Kitasatosporales</taxon>
        <taxon>Streptomycetaceae</taxon>
        <taxon>Kitasatospora</taxon>
    </lineage>
</organism>
<evidence type="ECO:0000256" key="2">
    <source>
        <dbReference type="SAM" id="Phobius"/>
    </source>
</evidence>
<gene>
    <name evidence="3" type="primary">glnX</name>
    <name evidence="3" type="ORF">GCM10009663_18060</name>
</gene>
<name>A0ABN1TDS8_9ACTN</name>